<dbReference type="STRING" id="235985.SAMN05414137_1443"/>
<accession>A0A1H8ADK9</accession>
<reference evidence="3" key="1">
    <citation type="submission" date="2016-10" db="EMBL/GenBank/DDBJ databases">
        <authorList>
            <person name="Varghese N."/>
        </authorList>
    </citation>
    <scope>NUCLEOTIDE SEQUENCE [LARGE SCALE GENOMIC DNA]</scope>
    <source>
        <strain evidence="3">DSM 45096 / BCRC 16803 / CGMCC 4.1857 / CIP 109030 / JCM 12277 / KCTC 19219 / NBRC 100920 / 33214</strain>
    </source>
</reference>
<dbReference type="RefSeq" id="WP_161791240.1">
    <property type="nucleotide sequence ID" value="NZ_BBPN01000011.1"/>
</dbReference>
<gene>
    <name evidence="2" type="ORF">SAMN05414137_1443</name>
</gene>
<sequence>MIRTRIAQAAAVASLALGTVILLPSAAVAAPATTAASAQTAPAPITQTVAPNDLTWG</sequence>
<keyword evidence="3" id="KW-1185">Reference proteome</keyword>
<protein>
    <submittedName>
        <fullName evidence="2">Uncharacterized protein</fullName>
    </submittedName>
</protein>
<evidence type="ECO:0000313" key="2">
    <source>
        <dbReference type="EMBL" id="SEM68810.1"/>
    </source>
</evidence>
<proteinExistence type="predicted"/>
<organism evidence="2 3">
    <name type="scientific">Streptacidiphilus jiangxiensis</name>
    <dbReference type="NCBI Taxonomy" id="235985"/>
    <lineage>
        <taxon>Bacteria</taxon>
        <taxon>Bacillati</taxon>
        <taxon>Actinomycetota</taxon>
        <taxon>Actinomycetes</taxon>
        <taxon>Kitasatosporales</taxon>
        <taxon>Streptomycetaceae</taxon>
        <taxon>Streptacidiphilus</taxon>
    </lineage>
</organism>
<dbReference type="AlphaFoldDB" id="A0A1H8ADK9"/>
<evidence type="ECO:0000256" key="1">
    <source>
        <dbReference type="SAM" id="SignalP"/>
    </source>
</evidence>
<keyword evidence="1" id="KW-0732">Signal</keyword>
<feature type="chain" id="PRO_5010172858" evidence="1">
    <location>
        <begin position="30"/>
        <end position="57"/>
    </location>
</feature>
<name>A0A1H8ADK9_STRJI</name>
<dbReference type="Proteomes" id="UP000183015">
    <property type="component" value="Unassembled WGS sequence"/>
</dbReference>
<feature type="signal peptide" evidence="1">
    <location>
        <begin position="1"/>
        <end position="29"/>
    </location>
</feature>
<dbReference type="EMBL" id="FOAZ01000044">
    <property type="protein sequence ID" value="SEM68810.1"/>
    <property type="molecule type" value="Genomic_DNA"/>
</dbReference>
<evidence type="ECO:0000313" key="3">
    <source>
        <dbReference type="Proteomes" id="UP000183015"/>
    </source>
</evidence>